<dbReference type="GO" id="GO:0005829">
    <property type="term" value="C:cytosol"/>
    <property type="evidence" value="ECO:0007669"/>
    <property type="project" value="TreeGrafter"/>
</dbReference>
<protein>
    <submittedName>
        <fullName evidence="1">Uncharacterized protein F54H12.2-like</fullName>
    </submittedName>
</protein>
<dbReference type="PANTHER" id="PTHR23409">
    <property type="entry name" value="RIBONUCLEOSIDE-DIPHOSPHATE REDUCTASE SMALL CHAIN"/>
    <property type="match status" value="1"/>
</dbReference>
<dbReference type="OrthoDB" id="6109579at2759"/>
<accession>A0A6S7GXI6</accession>
<comment type="caution">
    <text evidence="1">The sequence shown here is derived from an EMBL/GenBank/DDBJ whole genome shotgun (WGS) entry which is preliminary data.</text>
</comment>
<reference evidence="1" key="1">
    <citation type="submission" date="2020-04" db="EMBL/GenBank/DDBJ databases">
        <authorList>
            <person name="Alioto T."/>
            <person name="Alioto T."/>
            <person name="Gomez Garrido J."/>
        </authorList>
    </citation>
    <scope>NUCLEOTIDE SEQUENCE</scope>
    <source>
        <strain evidence="1">A484AB</strain>
    </source>
</reference>
<dbReference type="AlphaFoldDB" id="A0A6S7GXI6"/>
<dbReference type="EMBL" id="CACRXK020002570">
    <property type="protein sequence ID" value="CAB3994949.1"/>
    <property type="molecule type" value="Genomic_DNA"/>
</dbReference>
<evidence type="ECO:0000313" key="1">
    <source>
        <dbReference type="EMBL" id="CAB3994949.1"/>
    </source>
</evidence>
<dbReference type="InterPro" id="IPR000358">
    <property type="entry name" value="RNR_small_fam"/>
</dbReference>
<dbReference type="Proteomes" id="UP001152795">
    <property type="component" value="Unassembled WGS sequence"/>
</dbReference>
<dbReference type="GO" id="GO:0004748">
    <property type="term" value="F:ribonucleoside-diphosphate reductase activity, thioredoxin disulfide as acceptor"/>
    <property type="evidence" value="ECO:0007669"/>
    <property type="project" value="TreeGrafter"/>
</dbReference>
<keyword evidence="2" id="KW-1185">Reference proteome</keyword>
<organism evidence="1 2">
    <name type="scientific">Paramuricea clavata</name>
    <name type="common">Red gorgonian</name>
    <name type="synonym">Violescent sea-whip</name>
    <dbReference type="NCBI Taxonomy" id="317549"/>
    <lineage>
        <taxon>Eukaryota</taxon>
        <taxon>Metazoa</taxon>
        <taxon>Cnidaria</taxon>
        <taxon>Anthozoa</taxon>
        <taxon>Octocorallia</taxon>
        <taxon>Malacalcyonacea</taxon>
        <taxon>Plexauridae</taxon>
        <taxon>Paramuricea</taxon>
    </lineage>
</organism>
<name>A0A6S7GXI6_PARCT</name>
<dbReference type="GO" id="GO:0009263">
    <property type="term" value="P:deoxyribonucleotide biosynthetic process"/>
    <property type="evidence" value="ECO:0007669"/>
    <property type="project" value="InterPro"/>
</dbReference>
<gene>
    <name evidence="1" type="ORF">PACLA_8A023170</name>
</gene>
<sequence length="427" mass="47567">MALETMHKDSCMCSKSELDLFSIPPTQVVMEKGFGEDVDPITSISSSDTIEFLFAANSDVYTDLGSSYLYVKAKITTVPEEMWMPTFNISEQKLVTPSSTAYPYRAYIETTLNFSKDAKDSHLTSPLFYKDKAGKMDVVNPLAQDADVNTGLKQRHAYTRESKSVAMEGRLHSDLFAQDRYILGAVPIKIKLVRSRDPFCLVSSAENPNFKVVIEECLFRVRRVNVAPSIILAHSQSLQQITAKYPINRIDCKVVSVPRGNMSGNQPNIFQGGLPNRIVIGMVDADAFNGTYTKNPFNFKNYDITTMGLTVNGENLPEKPLQLKFGADSNYISAFQTLYAGTHKIFDNQGNGITREEYANGYTLFVFDLTPDLCLGDHVQPIKNGNVSIECRFGTPLETAINIVVLGEFQSLIEIDANRNVLCDFNN</sequence>
<proteinExistence type="predicted"/>
<evidence type="ECO:0000313" key="2">
    <source>
        <dbReference type="Proteomes" id="UP001152795"/>
    </source>
</evidence>
<dbReference type="PANTHER" id="PTHR23409:SF21">
    <property type="entry name" value="CAPSID PROTEIN"/>
    <property type="match status" value="1"/>
</dbReference>